<dbReference type="SUPFAM" id="SSF57625">
    <property type="entry name" value="Invertebrate chitin-binding proteins"/>
    <property type="match status" value="1"/>
</dbReference>
<gene>
    <name evidence="3" type="ORF">DGAL_LOCUS13321</name>
</gene>
<accession>A0A8J2RUS5</accession>
<dbReference type="OrthoDB" id="6020543at2759"/>
<feature type="domain" description="Chitin-binding type-2" evidence="2">
    <location>
        <begin position="27"/>
        <end position="83"/>
    </location>
</feature>
<evidence type="ECO:0000256" key="1">
    <source>
        <dbReference type="SAM" id="SignalP"/>
    </source>
</evidence>
<keyword evidence="1" id="KW-0732">Signal</keyword>
<dbReference type="AlphaFoldDB" id="A0A8J2RUS5"/>
<sequence length="140" mass="15122">MSNAVECHAYWLLAVLSLSAFLCNAKDPECPFGSPKIDLADLDGRCDRFWVCEDGLISDMFCPSGNGFNPASKKCDTKAPCLSQPSSVTTDRPAGLSRIVDILVTKLKPGQADHNEKAGFETMSNLFTPLILPLVRMVAG</sequence>
<keyword evidence="4" id="KW-1185">Reference proteome</keyword>
<evidence type="ECO:0000259" key="2">
    <source>
        <dbReference type="PROSITE" id="PS50940"/>
    </source>
</evidence>
<feature type="signal peptide" evidence="1">
    <location>
        <begin position="1"/>
        <end position="25"/>
    </location>
</feature>
<organism evidence="3 4">
    <name type="scientific">Daphnia galeata</name>
    <dbReference type="NCBI Taxonomy" id="27404"/>
    <lineage>
        <taxon>Eukaryota</taxon>
        <taxon>Metazoa</taxon>
        <taxon>Ecdysozoa</taxon>
        <taxon>Arthropoda</taxon>
        <taxon>Crustacea</taxon>
        <taxon>Branchiopoda</taxon>
        <taxon>Diplostraca</taxon>
        <taxon>Cladocera</taxon>
        <taxon>Anomopoda</taxon>
        <taxon>Daphniidae</taxon>
        <taxon>Daphnia</taxon>
    </lineage>
</organism>
<reference evidence="3" key="1">
    <citation type="submission" date="2021-11" db="EMBL/GenBank/DDBJ databases">
        <authorList>
            <person name="Schell T."/>
        </authorList>
    </citation>
    <scope>NUCLEOTIDE SEQUENCE</scope>
    <source>
        <strain evidence="3">M5</strain>
    </source>
</reference>
<protein>
    <recommendedName>
        <fullName evidence="2">Chitin-binding type-2 domain-containing protein</fullName>
    </recommendedName>
</protein>
<name>A0A8J2RUS5_9CRUS</name>
<dbReference type="InterPro" id="IPR036508">
    <property type="entry name" value="Chitin-bd_dom_sf"/>
</dbReference>
<dbReference type="EMBL" id="CAKKLH010000296">
    <property type="protein sequence ID" value="CAH0109832.1"/>
    <property type="molecule type" value="Genomic_DNA"/>
</dbReference>
<dbReference type="Gene3D" id="2.170.140.10">
    <property type="entry name" value="Chitin binding domain"/>
    <property type="match status" value="1"/>
</dbReference>
<feature type="chain" id="PRO_5035262381" description="Chitin-binding type-2 domain-containing protein" evidence="1">
    <location>
        <begin position="26"/>
        <end position="140"/>
    </location>
</feature>
<dbReference type="Proteomes" id="UP000789390">
    <property type="component" value="Unassembled WGS sequence"/>
</dbReference>
<dbReference type="SMART" id="SM00494">
    <property type="entry name" value="ChtBD2"/>
    <property type="match status" value="1"/>
</dbReference>
<dbReference type="InterPro" id="IPR002557">
    <property type="entry name" value="Chitin-bd_dom"/>
</dbReference>
<dbReference type="PROSITE" id="PS50940">
    <property type="entry name" value="CHIT_BIND_II"/>
    <property type="match status" value="1"/>
</dbReference>
<evidence type="ECO:0000313" key="3">
    <source>
        <dbReference type="EMBL" id="CAH0109832.1"/>
    </source>
</evidence>
<dbReference type="GO" id="GO:0008061">
    <property type="term" value="F:chitin binding"/>
    <property type="evidence" value="ECO:0007669"/>
    <property type="project" value="InterPro"/>
</dbReference>
<evidence type="ECO:0000313" key="4">
    <source>
        <dbReference type="Proteomes" id="UP000789390"/>
    </source>
</evidence>
<comment type="caution">
    <text evidence="3">The sequence shown here is derived from an EMBL/GenBank/DDBJ whole genome shotgun (WGS) entry which is preliminary data.</text>
</comment>
<dbReference type="GO" id="GO:0005576">
    <property type="term" value="C:extracellular region"/>
    <property type="evidence" value="ECO:0007669"/>
    <property type="project" value="InterPro"/>
</dbReference>
<dbReference type="Pfam" id="PF01607">
    <property type="entry name" value="CBM_14"/>
    <property type="match status" value="1"/>
</dbReference>
<proteinExistence type="predicted"/>